<reference evidence="3 4" key="1">
    <citation type="submission" date="2017-11" db="EMBL/GenBank/DDBJ databases">
        <title>Infants hospitalized years apart are colonized by the same room-sourced microbial strains.</title>
        <authorList>
            <person name="Brooks B."/>
            <person name="Olm M.R."/>
            <person name="Firek B.A."/>
            <person name="Baker R."/>
            <person name="Thomas B.C."/>
            <person name="Morowitz M.J."/>
            <person name="Banfield J.F."/>
        </authorList>
    </citation>
    <scope>NUCLEOTIDE SEQUENCE [LARGE SCALE GENOMIC DNA]</scope>
    <source>
        <strain evidence="3">S2_012_000_R3_87</strain>
    </source>
</reference>
<feature type="region of interest" description="Disordered" evidence="1">
    <location>
        <begin position="1"/>
        <end position="21"/>
    </location>
</feature>
<evidence type="ECO:0000256" key="1">
    <source>
        <dbReference type="SAM" id="MobiDB-lite"/>
    </source>
</evidence>
<dbReference type="Gene3D" id="3.30.1230.10">
    <property type="entry name" value="YlxR-like"/>
    <property type="match status" value="1"/>
</dbReference>
<dbReference type="InterPro" id="IPR035931">
    <property type="entry name" value="YlxR-like_sf"/>
</dbReference>
<evidence type="ECO:0000313" key="4">
    <source>
        <dbReference type="Proteomes" id="UP000249451"/>
    </source>
</evidence>
<proteinExistence type="predicted"/>
<organism evidence="3 4">
    <name type="scientific">Corynebacterium urealyticum</name>
    <dbReference type="NCBI Taxonomy" id="43771"/>
    <lineage>
        <taxon>Bacteria</taxon>
        <taxon>Bacillati</taxon>
        <taxon>Actinomycetota</taxon>
        <taxon>Actinomycetes</taxon>
        <taxon>Mycobacteriales</taxon>
        <taxon>Corynebacteriaceae</taxon>
        <taxon>Corynebacterium</taxon>
    </lineage>
</organism>
<dbReference type="PANTHER" id="PTHR34215">
    <property type="entry name" value="BLL0784 PROTEIN"/>
    <property type="match status" value="1"/>
</dbReference>
<dbReference type="AlphaFoldDB" id="A0A2W5B3B8"/>
<dbReference type="Pfam" id="PF04296">
    <property type="entry name" value="YlxR"/>
    <property type="match status" value="1"/>
</dbReference>
<dbReference type="InterPro" id="IPR037465">
    <property type="entry name" value="YlxR"/>
</dbReference>
<evidence type="ECO:0000259" key="2">
    <source>
        <dbReference type="Pfam" id="PF04296"/>
    </source>
</evidence>
<dbReference type="EMBL" id="QFNY01000077">
    <property type="protein sequence ID" value="PZP01325.1"/>
    <property type="molecule type" value="Genomic_DNA"/>
</dbReference>
<evidence type="ECO:0000313" key="3">
    <source>
        <dbReference type="EMBL" id="PZP01325.1"/>
    </source>
</evidence>
<sequence length="119" mass="13096">MEDRAKREGSHAESAADPALARKTTAHVALRTCIATRKVKPAAELLRCVAQHSDDGTTRIVPDLHGRLPGRGAWLSPTAEALEKAIEQRRFHRALRLGSVTPDFDELWAVLGREGSQEH</sequence>
<dbReference type="InterPro" id="IPR007393">
    <property type="entry name" value="YlxR_dom"/>
</dbReference>
<dbReference type="PANTHER" id="PTHR34215:SF1">
    <property type="entry name" value="YLXR DOMAIN-CONTAINING PROTEIN"/>
    <property type="match status" value="1"/>
</dbReference>
<gene>
    <name evidence="3" type="ORF">DI609_04380</name>
</gene>
<feature type="domain" description="YlxR" evidence="2">
    <location>
        <begin position="31"/>
        <end position="104"/>
    </location>
</feature>
<dbReference type="Proteomes" id="UP000249451">
    <property type="component" value="Unassembled WGS sequence"/>
</dbReference>
<protein>
    <submittedName>
        <fullName evidence="3">DUF448 domain-containing protein</fullName>
    </submittedName>
</protein>
<accession>A0A2W5B3B8</accession>
<name>A0A2W5B3B8_9CORY</name>
<comment type="caution">
    <text evidence="3">The sequence shown here is derived from an EMBL/GenBank/DDBJ whole genome shotgun (WGS) entry which is preliminary data.</text>
</comment>
<dbReference type="SUPFAM" id="SSF64376">
    <property type="entry name" value="YlxR-like"/>
    <property type="match status" value="1"/>
</dbReference>
<feature type="compositionally biased region" description="Basic and acidic residues" evidence="1">
    <location>
        <begin position="1"/>
        <end position="11"/>
    </location>
</feature>